<dbReference type="FunCoup" id="A0A1Z5JNV1">
    <property type="interactions" value="6"/>
</dbReference>
<keyword evidence="3" id="KW-1185">Reference proteome</keyword>
<reference evidence="2 3" key="1">
    <citation type="journal article" date="2015" name="Plant Cell">
        <title>Oil accumulation by the oleaginous diatom Fistulifera solaris as revealed by the genome and transcriptome.</title>
        <authorList>
            <person name="Tanaka T."/>
            <person name="Maeda Y."/>
            <person name="Veluchamy A."/>
            <person name="Tanaka M."/>
            <person name="Abida H."/>
            <person name="Marechal E."/>
            <person name="Bowler C."/>
            <person name="Muto M."/>
            <person name="Sunaga Y."/>
            <person name="Tanaka M."/>
            <person name="Yoshino T."/>
            <person name="Taniguchi T."/>
            <person name="Fukuda Y."/>
            <person name="Nemoto M."/>
            <person name="Matsumoto M."/>
            <person name="Wong P.S."/>
            <person name="Aburatani S."/>
            <person name="Fujibuchi W."/>
        </authorList>
    </citation>
    <scope>NUCLEOTIDE SEQUENCE [LARGE SCALE GENOMIC DNA]</scope>
    <source>
        <strain evidence="2 3">JPCC DA0580</strain>
    </source>
</reference>
<dbReference type="InterPro" id="IPR050410">
    <property type="entry name" value="CCR4/nocturin_mRNA_transcr"/>
</dbReference>
<dbReference type="Pfam" id="PF03372">
    <property type="entry name" value="Exo_endo_phos"/>
    <property type="match status" value="1"/>
</dbReference>
<dbReference type="EMBL" id="BDSP01000095">
    <property type="protein sequence ID" value="GAX15674.1"/>
    <property type="molecule type" value="Genomic_DNA"/>
</dbReference>
<evidence type="ECO:0000313" key="3">
    <source>
        <dbReference type="Proteomes" id="UP000198406"/>
    </source>
</evidence>
<dbReference type="Proteomes" id="UP000198406">
    <property type="component" value="Unassembled WGS sequence"/>
</dbReference>
<dbReference type="Gene3D" id="3.60.10.10">
    <property type="entry name" value="Endonuclease/exonuclease/phosphatase"/>
    <property type="match status" value="1"/>
</dbReference>
<dbReference type="InterPro" id="IPR005135">
    <property type="entry name" value="Endo/exonuclease/phosphatase"/>
</dbReference>
<evidence type="ECO:0000259" key="1">
    <source>
        <dbReference type="Pfam" id="PF03372"/>
    </source>
</evidence>
<dbReference type="PANTHER" id="PTHR12121">
    <property type="entry name" value="CARBON CATABOLITE REPRESSOR PROTEIN 4"/>
    <property type="match status" value="1"/>
</dbReference>
<dbReference type="OrthoDB" id="412787at2759"/>
<evidence type="ECO:0000313" key="2">
    <source>
        <dbReference type="EMBL" id="GAX15674.1"/>
    </source>
</evidence>
<accession>A0A1Z5JNV1</accession>
<dbReference type="SUPFAM" id="SSF56219">
    <property type="entry name" value="DNase I-like"/>
    <property type="match status" value="1"/>
</dbReference>
<comment type="caution">
    <text evidence="2">The sequence shown here is derived from an EMBL/GenBank/DDBJ whole genome shotgun (WGS) entry which is preliminary data.</text>
</comment>
<dbReference type="AlphaFoldDB" id="A0A1Z5JNV1"/>
<protein>
    <recommendedName>
        <fullName evidence="1">Endonuclease/exonuclease/phosphatase domain-containing protein</fullName>
    </recommendedName>
</protein>
<dbReference type="InterPro" id="IPR036691">
    <property type="entry name" value="Endo/exonu/phosph_ase_sf"/>
</dbReference>
<dbReference type="GO" id="GO:0000175">
    <property type="term" value="F:3'-5'-RNA exonuclease activity"/>
    <property type="evidence" value="ECO:0007669"/>
    <property type="project" value="TreeGrafter"/>
</dbReference>
<gene>
    <name evidence="2" type="ORF">FisN_3Hh148</name>
</gene>
<feature type="domain" description="Endonuclease/exonuclease/phosphatase" evidence="1">
    <location>
        <begin position="308"/>
        <end position="630"/>
    </location>
</feature>
<name>A0A1Z5JNV1_FISSO</name>
<dbReference type="InParanoid" id="A0A1Z5JNV1"/>
<dbReference type="PANTHER" id="PTHR12121:SF37">
    <property type="entry name" value="2',5'-PHOSPHODIESTERASE 12"/>
    <property type="match status" value="1"/>
</dbReference>
<sequence>MNDSNAVQEKRWDGHLFARTLPLGFDPNYDQCDKPVQRRISFLVPNFSPPSSFRLSRSRPCIALDSEVEFTGKTCELSLYLYDGASESKIVQLFRNADEPFSNTLKRIQISLSKKMGSKCKKSKSNNKNDVADLPSVWKQEEASAVELDISEVSCGALLQEHCKKQIFLQIPVVGCDEPLRVIIEANPPTITSVSSFDNLQANIFAKVPVHVQVSCLFATSAVVDWYADGVLVQNDSSLYVPTDKDIGKEVTVCIRPYRTDEHDGEGCQEAYSFTKRVEPFPENTLLAIRPEWTKPRLSTDSNLRVLTYNILADQNCTPSWHPYCDEAVLLKQRRFPLIVHEILSYHADIICLQEVDEHIFQKLLQPVLNAYGYAGYYSSKKTDGQMEGCGMFINSKRLEWNSCESHELKSALPIDGPGHDSWDSSDDIYKLLKQRPDLEEIILCKLGHILQLAQVREKTTGAEILVGNTHLFFHPNASHIRTLQMWSILRLLAQAKVNASSTDQRIILCGDFNSSLVNSCGKLLIEGVVPTNHRDLKDHLNAFQWGERGRRFETATSDDDFPEISVGDNFQQMNSAIIPAPAFTHLIPGFSANLDHIVISNGLVPLSHANMPTEDMLSFMPNENAPSDHVSLLCDLAIVS</sequence>
<organism evidence="2 3">
    <name type="scientific">Fistulifera solaris</name>
    <name type="common">Oleaginous diatom</name>
    <dbReference type="NCBI Taxonomy" id="1519565"/>
    <lineage>
        <taxon>Eukaryota</taxon>
        <taxon>Sar</taxon>
        <taxon>Stramenopiles</taxon>
        <taxon>Ochrophyta</taxon>
        <taxon>Bacillariophyta</taxon>
        <taxon>Bacillariophyceae</taxon>
        <taxon>Bacillariophycidae</taxon>
        <taxon>Naviculales</taxon>
        <taxon>Naviculaceae</taxon>
        <taxon>Fistulifera</taxon>
    </lineage>
</organism>
<dbReference type="GO" id="GO:0005739">
    <property type="term" value="C:mitochondrion"/>
    <property type="evidence" value="ECO:0007669"/>
    <property type="project" value="TreeGrafter"/>
</dbReference>
<dbReference type="GO" id="GO:0000288">
    <property type="term" value="P:nuclear-transcribed mRNA catabolic process, deadenylation-dependent decay"/>
    <property type="evidence" value="ECO:0007669"/>
    <property type="project" value="TreeGrafter"/>
</dbReference>
<proteinExistence type="predicted"/>